<keyword evidence="9" id="KW-1185">Reference proteome</keyword>
<dbReference type="GO" id="GO:0005634">
    <property type="term" value="C:nucleus"/>
    <property type="evidence" value="ECO:0007669"/>
    <property type="project" value="UniProtKB-SubCell"/>
</dbReference>
<proteinExistence type="predicted"/>
<evidence type="ECO:0000259" key="7">
    <source>
        <dbReference type="SMART" id="SM00425"/>
    </source>
</evidence>
<protein>
    <recommendedName>
        <fullName evidence="7">T-box domain-containing protein</fullName>
    </recommendedName>
</protein>
<evidence type="ECO:0000256" key="6">
    <source>
        <dbReference type="ARBA" id="ARBA00023242"/>
    </source>
</evidence>
<dbReference type="InterPro" id="IPR008967">
    <property type="entry name" value="p53-like_TF_DNA-bd_sf"/>
</dbReference>
<dbReference type="EMBL" id="OU900098">
    <property type="protein sequence ID" value="CAG9862451.1"/>
    <property type="molecule type" value="Genomic_DNA"/>
</dbReference>
<dbReference type="OrthoDB" id="7442607at2759"/>
<dbReference type="Proteomes" id="UP001153712">
    <property type="component" value="Chromosome 5"/>
</dbReference>
<dbReference type="PROSITE" id="PS01264">
    <property type="entry name" value="TBOX_2"/>
    <property type="match status" value="1"/>
</dbReference>
<dbReference type="PANTHER" id="PTHR11267">
    <property type="entry name" value="T-BOX PROTEIN-RELATED"/>
    <property type="match status" value="1"/>
</dbReference>
<dbReference type="PRINTS" id="PR00937">
    <property type="entry name" value="TBOX"/>
</dbReference>
<keyword evidence="6" id="KW-0539">Nucleus</keyword>
<organism evidence="8 9">
    <name type="scientific">Phyllotreta striolata</name>
    <name type="common">Striped flea beetle</name>
    <name type="synonym">Crioceris striolata</name>
    <dbReference type="NCBI Taxonomy" id="444603"/>
    <lineage>
        <taxon>Eukaryota</taxon>
        <taxon>Metazoa</taxon>
        <taxon>Ecdysozoa</taxon>
        <taxon>Arthropoda</taxon>
        <taxon>Hexapoda</taxon>
        <taxon>Insecta</taxon>
        <taxon>Pterygota</taxon>
        <taxon>Neoptera</taxon>
        <taxon>Endopterygota</taxon>
        <taxon>Coleoptera</taxon>
        <taxon>Polyphaga</taxon>
        <taxon>Cucujiformia</taxon>
        <taxon>Chrysomeloidea</taxon>
        <taxon>Chrysomelidae</taxon>
        <taxon>Galerucinae</taxon>
        <taxon>Alticini</taxon>
        <taxon>Phyllotreta</taxon>
    </lineage>
</organism>
<dbReference type="Pfam" id="PF00907">
    <property type="entry name" value="T-box"/>
    <property type="match status" value="1"/>
</dbReference>
<feature type="domain" description="T-box" evidence="7">
    <location>
        <begin position="29"/>
        <end position="218"/>
    </location>
</feature>
<dbReference type="FunFam" id="2.60.40.820:FF:000010">
    <property type="entry name" value="T-box transcription factor TBX6"/>
    <property type="match status" value="1"/>
</dbReference>
<keyword evidence="2" id="KW-0217">Developmental protein</keyword>
<dbReference type="InterPro" id="IPR018186">
    <property type="entry name" value="TF_T-box_CS"/>
</dbReference>
<keyword evidence="5" id="KW-0804">Transcription</keyword>
<sequence>MVKYLSSMLNLGVNHPYYKSYEASSSSFECNVTLKNKELWQKFHSFGTEMIITKSGRRMFPSLNIQIEDLSPNALYCVFLEMAPVSPNRYRYSSSGQWFPAGTEELQSPNRTYLHPDSPARGDYWMSQLVSFGRLKLTNTVAPPAGQVVLSSMHKYQPMIIIAQISDPRELYWSRCCIKSFEETQFIAVTAYQNAKVTKLKIDNNPFAKGFRETGQAKCKRKRIEKEKIDNEELVCIKEEEPCAKSARLESPASDVSAGNDVSKDIKIFQSPAMDTHETSRYYDQSRPYYYYPYMYSLPTYSTHLWSNYYPQIPYIPKKPSPTTKDVPDKPRKLTDFSIKAITGCQ</sequence>
<dbReference type="PANTHER" id="PTHR11267:SF204">
    <property type="entry name" value="SPADETAIL"/>
    <property type="match status" value="1"/>
</dbReference>
<comment type="subcellular location">
    <subcellularLocation>
        <location evidence="1">Nucleus</location>
    </subcellularLocation>
</comment>
<dbReference type="GO" id="GO:0045893">
    <property type="term" value="P:positive regulation of DNA-templated transcription"/>
    <property type="evidence" value="ECO:0007669"/>
    <property type="project" value="InterPro"/>
</dbReference>
<evidence type="ECO:0000313" key="9">
    <source>
        <dbReference type="Proteomes" id="UP001153712"/>
    </source>
</evidence>
<name>A0A9N9TUC5_PHYSR</name>
<evidence type="ECO:0000256" key="4">
    <source>
        <dbReference type="ARBA" id="ARBA00023125"/>
    </source>
</evidence>
<reference evidence="8" key="1">
    <citation type="submission" date="2022-01" db="EMBL/GenBank/DDBJ databases">
        <authorList>
            <person name="King R."/>
        </authorList>
    </citation>
    <scope>NUCLEOTIDE SEQUENCE</scope>
</reference>
<dbReference type="GO" id="GO:0000978">
    <property type="term" value="F:RNA polymerase II cis-regulatory region sequence-specific DNA binding"/>
    <property type="evidence" value="ECO:0007669"/>
    <property type="project" value="InterPro"/>
</dbReference>
<dbReference type="InterPro" id="IPR001699">
    <property type="entry name" value="TF_T-box"/>
</dbReference>
<evidence type="ECO:0000256" key="1">
    <source>
        <dbReference type="ARBA" id="ARBA00004123"/>
    </source>
</evidence>
<gene>
    <name evidence="8" type="ORF">PHYEVI_LOCUS8765</name>
</gene>
<evidence type="ECO:0000256" key="3">
    <source>
        <dbReference type="ARBA" id="ARBA00023015"/>
    </source>
</evidence>
<keyword evidence="4" id="KW-0238">DNA-binding</keyword>
<accession>A0A9N9TUC5</accession>
<dbReference type="GO" id="GO:0001708">
    <property type="term" value="P:cell fate specification"/>
    <property type="evidence" value="ECO:0007669"/>
    <property type="project" value="TreeGrafter"/>
</dbReference>
<keyword evidence="3" id="KW-0805">Transcription regulation</keyword>
<dbReference type="GO" id="GO:0000981">
    <property type="term" value="F:DNA-binding transcription factor activity, RNA polymerase II-specific"/>
    <property type="evidence" value="ECO:0007669"/>
    <property type="project" value="TreeGrafter"/>
</dbReference>
<dbReference type="GO" id="GO:0000785">
    <property type="term" value="C:chromatin"/>
    <property type="evidence" value="ECO:0007669"/>
    <property type="project" value="TreeGrafter"/>
</dbReference>
<evidence type="ECO:0000313" key="8">
    <source>
        <dbReference type="EMBL" id="CAG9862451.1"/>
    </source>
</evidence>
<dbReference type="InterPro" id="IPR046360">
    <property type="entry name" value="T-box_DNA-bd"/>
</dbReference>
<evidence type="ECO:0000256" key="2">
    <source>
        <dbReference type="ARBA" id="ARBA00022473"/>
    </source>
</evidence>
<evidence type="ECO:0000256" key="5">
    <source>
        <dbReference type="ARBA" id="ARBA00023163"/>
    </source>
</evidence>
<dbReference type="SMART" id="SM00425">
    <property type="entry name" value="TBOX"/>
    <property type="match status" value="1"/>
</dbReference>
<dbReference type="SUPFAM" id="SSF49417">
    <property type="entry name" value="p53-like transcription factors"/>
    <property type="match status" value="1"/>
</dbReference>
<dbReference type="InterPro" id="IPR036960">
    <property type="entry name" value="T-box_sf"/>
</dbReference>
<dbReference type="AlphaFoldDB" id="A0A9N9TUC5"/>
<dbReference type="Gene3D" id="2.60.40.820">
    <property type="entry name" value="Transcription factor, T-box"/>
    <property type="match status" value="1"/>
</dbReference>
<dbReference type="PROSITE" id="PS01283">
    <property type="entry name" value="TBOX_1"/>
    <property type="match status" value="1"/>
</dbReference>